<dbReference type="PANTHER" id="PTHR12149">
    <property type="entry name" value="FRUCTOSAMINE 3 KINASE-RELATED PROTEIN"/>
    <property type="match status" value="1"/>
</dbReference>
<dbReference type="Gene3D" id="3.90.1200.10">
    <property type="match status" value="1"/>
</dbReference>
<evidence type="ECO:0000313" key="4">
    <source>
        <dbReference type="Proteomes" id="UP000193689"/>
    </source>
</evidence>
<dbReference type="AlphaFoldDB" id="A0A1Y2DR68"/>
<dbReference type="RefSeq" id="XP_040713756.1">
    <property type="nucleotide sequence ID" value="XM_040862291.1"/>
</dbReference>
<keyword evidence="4" id="KW-1185">Reference proteome</keyword>
<accession>A0A1Y2DR68</accession>
<dbReference type="InterPro" id="IPR016477">
    <property type="entry name" value="Fructo-/Ketosamine-3-kinase"/>
</dbReference>
<keyword evidence="3" id="KW-0808">Transferase</keyword>
<dbReference type="InParanoid" id="A0A1Y2DR68"/>
<evidence type="ECO:0000313" key="3">
    <source>
        <dbReference type="EMBL" id="ORY61679.1"/>
    </source>
</evidence>
<dbReference type="GO" id="GO:0016301">
    <property type="term" value="F:kinase activity"/>
    <property type="evidence" value="ECO:0007669"/>
    <property type="project" value="UniProtKB-KW"/>
</dbReference>
<name>A0A1Y2DR68_9PEZI</name>
<gene>
    <name evidence="3" type="ORF">BCR38DRAFT_459481</name>
</gene>
<dbReference type="Pfam" id="PF03881">
    <property type="entry name" value="Fructosamin_kin"/>
    <property type="match status" value="1"/>
</dbReference>
<dbReference type="OrthoDB" id="5772781at2759"/>
<dbReference type="PANTHER" id="PTHR12149:SF8">
    <property type="entry name" value="PROTEIN-RIBULOSAMINE 3-KINASE"/>
    <property type="match status" value="1"/>
</dbReference>
<comment type="caution">
    <text evidence="3">The sequence shown here is derived from an EMBL/GenBank/DDBJ whole genome shotgun (WGS) entry which is preliminary data.</text>
</comment>
<dbReference type="GeneID" id="63778503"/>
<proteinExistence type="predicted"/>
<keyword evidence="3" id="KW-0418">Kinase</keyword>
<dbReference type="GO" id="GO:0102193">
    <property type="term" value="F:protein-ribulosamine 3-kinase activity"/>
    <property type="evidence" value="ECO:0007669"/>
    <property type="project" value="UniProtKB-EC"/>
</dbReference>
<reference evidence="3 4" key="1">
    <citation type="submission" date="2016-07" db="EMBL/GenBank/DDBJ databases">
        <title>Pervasive Adenine N6-methylation of Active Genes in Fungi.</title>
        <authorList>
            <consortium name="DOE Joint Genome Institute"/>
            <person name="Mondo S.J."/>
            <person name="Dannebaum R.O."/>
            <person name="Kuo R.C."/>
            <person name="Labutti K."/>
            <person name="Haridas S."/>
            <person name="Kuo A."/>
            <person name="Salamov A."/>
            <person name="Ahrendt S.R."/>
            <person name="Lipzen A."/>
            <person name="Sullivan W."/>
            <person name="Andreopoulos W.B."/>
            <person name="Clum A."/>
            <person name="Lindquist E."/>
            <person name="Daum C."/>
            <person name="Ramamoorthy G.K."/>
            <person name="Gryganskyi A."/>
            <person name="Culley D."/>
            <person name="Magnuson J.K."/>
            <person name="James T.Y."/>
            <person name="O'Malley M.A."/>
            <person name="Stajich J.E."/>
            <person name="Spatafora J.W."/>
            <person name="Visel A."/>
            <person name="Grigoriev I.V."/>
        </authorList>
    </citation>
    <scope>NUCLEOTIDE SEQUENCE [LARGE SCALE GENOMIC DNA]</scope>
    <source>
        <strain evidence="3 4">CBS 129021</strain>
    </source>
</reference>
<evidence type="ECO:0000256" key="2">
    <source>
        <dbReference type="ARBA" id="ARBA00048655"/>
    </source>
</evidence>
<protein>
    <recommendedName>
        <fullName evidence="1">protein-ribulosamine 3-kinase</fullName>
        <ecNumber evidence="1">2.7.1.172</ecNumber>
    </recommendedName>
</protein>
<dbReference type="Proteomes" id="UP000193689">
    <property type="component" value="Unassembled WGS sequence"/>
</dbReference>
<evidence type="ECO:0000256" key="1">
    <source>
        <dbReference type="ARBA" id="ARBA00011961"/>
    </source>
</evidence>
<comment type="catalytic activity">
    <reaction evidence="2">
        <text>N(6)-D-ribulosyl-L-lysyl-[protein] + ATP = N(6)-(3-O-phospho-D-ribulosyl)-L-lysyl-[protein] + ADP + H(+)</text>
        <dbReference type="Rhea" id="RHEA:48432"/>
        <dbReference type="Rhea" id="RHEA-COMP:12103"/>
        <dbReference type="Rhea" id="RHEA-COMP:12104"/>
        <dbReference type="ChEBI" id="CHEBI:15378"/>
        <dbReference type="ChEBI" id="CHEBI:30616"/>
        <dbReference type="ChEBI" id="CHEBI:90418"/>
        <dbReference type="ChEBI" id="CHEBI:90420"/>
        <dbReference type="ChEBI" id="CHEBI:456216"/>
        <dbReference type="EC" id="2.7.1.172"/>
    </reaction>
    <physiologicalReaction direction="left-to-right" evidence="2">
        <dbReference type="Rhea" id="RHEA:48433"/>
    </physiologicalReaction>
</comment>
<organism evidence="3 4">
    <name type="scientific">Pseudomassariella vexata</name>
    <dbReference type="NCBI Taxonomy" id="1141098"/>
    <lineage>
        <taxon>Eukaryota</taxon>
        <taxon>Fungi</taxon>
        <taxon>Dikarya</taxon>
        <taxon>Ascomycota</taxon>
        <taxon>Pezizomycotina</taxon>
        <taxon>Sordariomycetes</taxon>
        <taxon>Xylariomycetidae</taxon>
        <taxon>Amphisphaeriales</taxon>
        <taxon>Pseudomassariaceae</taxon>
        <taxon>Pseudomassariella</taxon>
    </lineage>
</organism>
<dbReference type="InterPro" id="IPR011009">
    <property type="entry name" value="Kinase-like_dom_sf"/>
</dbReference>
<sequence>MEVALNTEAVLEEGDVIMGVNRYGTSTWAETSRIDAQTRDGSPRSYFLKDTLPGIAPRPRGYGEWQDRKGTYFFVCDYLNITHELPDPVQLGKKLAELHRKSQSPNGKFGFHCTTYDGEKPLNTTWDDSWTSFFKRLMNDVYQLEKKVNGLWQELDDVMQITLEHLIPRLLDPLTTEGRSIKPCLIHGDLWESNIGTDEFTDEIYIYDACAYYAHHEKEVGIWRCAHHQMTDKTYRDEYFKNYPPSEPRDEADDRNRLYSVETLIMNSLAFPGAKTRQLAFEELSYLINKYLKDGD</sequence>
<dbReference type="EC" id="2.7.1.172" evidence="1"/>
<dbReference type="SUPFAM" id="SSF56112">
    <property type="entry name" value="Protein kinase-like (PK-like)"/>
    <property type="match status" value="1"/>
</dbReference>
<dbReference type="EMBL" id="MCFJ01000010">
    <property type="protein sequence ID" value="ORY61679.1"/>
    <property type="molecule type" value="Genomic_DNA"/>
</dbReference>